<organism evidence="4 5">
    <name type="scientific">Blastochloris viridis</name>
    <name type="common">Rhodopseudomonas viridis</name>
    <dbReference type="NCBI Taxonomy" id="1079"/>
    <lineage>
        <taxon>Bacteria</taxon>
        <taxon>Pseudomonadati</taxon>
        <taxon>Pseudomonadota</taxon>
        <taxon>Alphaproteobacteria</taxon>
        <taxon>Hyphomicrobiales</taxon>
        <taxon>Blastochloridaceae</taxon>
        <taxon>Blastochloris</taxon>
    </lineage>
</organism>
<accession>A0A6N4RCD0</accession>
<dbReference type="EMBL" id="VAFM01000002">
    <property type="protein sequence ID" value="TKW60750.1"/>
    <property type="molecule type" value="Genomic_DNA"/>
</dbReference>
<reference evidence="4 5" key="1">
    <citation type="journal article" date="2017" name="Nat. Commun.">
        <title>In situ click chemistry generation of cyclooxygenase-2 inhibitors.</title>
        <authorList>
            <person name="Bhardwaj A."/>
            <person name="Kaur J."/>
            <person name="Wuest M."/>
            <person name="Wuest F."/>
        </authorList>
    </citation>
    <scope>NUCLEOTIDE SEQUENCE [LARGE SCALE GENOMIC DNA]</scope>
    <source>
        <strain evidence="4">S2_018_000_R2_106</strain>
    </source>
</reference>
<protein>
    <submittedName>
        <fullName evidence="4">Tail fiber domain-containing protein</fullName>
    </submittedName>
</protein>
<evidence type="ECO:0000313" key="4">
    <source>
        <dbReference type="EMBL" id="TKW60750.1"/>
    </source>
</evidence>
<keyword evidence="1" id="KW-0175">Coiled coil</keyword>
<feature type="coiled-coil region" evidence="1">
    <location>
        <begin position="387"/>
        <end position="414"/>
    </location>
</feature>
<keyword evidence="2" id="KW-0732">Signal</keyword>
<evidence type="ECO:0000259" key="3">
    <source>
        <dbReference type="PROSITE" id="PS51688"/>
    </source>
</evidence>
<evidence type="ECO:0000313" key="5">
    <source>
        <dbReference type="Proteomes" id="UP000320948"/>
    </source>
</evidence>
<proteinExistence type="predicted"/>
<dbReference type="Proteomes" id="UP000320948">
    <property type="component" value="Unassembled WGS sequence"/>
</dbReference>
<feature type="signal peptide" evidence="2">
    <location>
        <begin position="1"/>
        <end position="19"/>
    </location>
</feature>
<dbReference type="AlphaFoldDB" id="A0A6N4RCD0"/>
<feature type="domain" description="Peptidase S74" evidence="3">
    <location>
        <begin position="313"/>
        <end position="408"/>
    </location>
</feature>
<comment type="caution">
    <text evidence="4">The sequence shown here is derived from an EMBL/GenBank/DDBJ whole genome shotgun (WGS) entry which is preliminary data.</text>
</comment>
<gene>
    <name evidence="4" type="ORF">DI628_07600</name>
</gene>
<name>A0A6N4RCD0_BLAVI</name>
<dbReference type="Pfam" id="PF13884">
    <property type="entry name" value="Peptidase_S74"/>
    <property type="match status" value="1"/>
</dbReference>
<sequence length="419" mass="44299">MFRTVLFTLITFLASSPYADDWGAIATISSTMGVQDGRLCLGETTRGDIGCPGYTPSVNAAGHVSVTGNLSAAKLLGDGSGLTRVPATDSIISATTGITAQSGGVISITTNGTTANYFDTAGRLVTSGISVTTANGISSTNGYFSTRLSVGTPSPQTNDLYVASANSATTAFIANTVANQQSYVVIGNTAENKSFSLGYIPNSNNPLLVFNYDSPIGTGVTRMTLTNTGRLGLGTTAPRAMLESTSGGIFNQIALGVCPFATCVEAGNTWPYETMQLTDGTNLRIFFGANQRFIFGNTGNAEKPGGGSWAALSDKRLKDIDGTYTHGLKEIAALNPVRFHYKKGNALTQPSDREYVGLIAQEVQPHFPEAVSKGQDGYYRLDTTPINFAVINALKELKAENDALRQEVERLKQKVDTRD</sequence>
<evidence type="ECO:0000256" key="2">
    <source>
        <dbReference type="SAM" id="SignalP"/>
    </source>
</evidence>
<dbReference type="PROSITE" id="PS51688">
    <property type="entry name" value="ICA"/>
    <property type="match status" value="1"/>
</dbReference>
<dbReference type="InterPro" id="IPR030392">
    <property type="entry name" value="S74_ICA"/>
</dbReference>
<evidence type="ECO:0000256" key="1">
    <source>
        <dbReference type="SAM" id="Coils"/>
    </source>
</evidence>
<feature type="chain" id="PRO_5026705168" evidence="2">
    <location>
        <begin position="20"/>
        <end position="419"/>
    </location>
</feature>